<gene>
    <name evidence="4" type="ORF">BJG266_LOCUS16475</name>
    <name evidence="3" type="ORF">QVE165_LOCUS14075</name>
    <name evidence="5" type="ORF">QVE165_LOCUS18270</name>
</gene>
<protein>
    <recommendedName>
        <fullName evidence="7">Kinesin light chain</fullName>
    </recommendedName>
</protein>
<dbReference type="SUPFAM" id="SSF48452">
    <property type="entry name" value="TPR-like"/>
    <property type="match status" value="1"/>
</dbReference>
<keyword evidence="1" id="KW-0677">Repeat</keyword>
<name>A0A814LDE5_9BILA</name>
<evidence type="ECO:0000313" key="3">
    <source>
        <dbReference type="EMBL" id="CAF0985044.1"/>
    </source>
</evidence>
<dbReference type="Gene3D" id="1.25.40.10">
    <property type="entry name" value="Tetratricopeptide repeat domain"/>
    <property type="match status" value="2"/>
</dbReference>
<dbReference type="EMBL" id="CAJNOM010000107">
    <property type="protein sequence ID" value="CAF1063179.1"/>
    <property type="molecule type" value="Genomic_DNA"/>
</dbReference>
<evidence type="ECO:0000313" key="5">
    <source>
        <dbReference type="EMBL" id="CAF1063179.1"/>
    </source>
</evidence>
<dbReference type="AlphaFoldDB" id="A0A814LDE5"/>
<keyword evidence="6" id="KW-1185">Reference proteome</keyword>
<comment type="caution">
    <text evidence="5">The sequence shown here is derived from an EMBL/GenBank/DDBJ whole genome shotgun (WGS) entry which is preliminary data.</text>
</comment>
<evidence type="ECO:0000313" key="4">
    <source>
        <dbReference type="EMBL" id="CAF1011173.1"/>
    </source>
</evidence>
<organism evidence="5 6">
    <name type="scientific">Adineta steineri</name>
    <dbReference type="NCBI Taxonomy" id="433720"/>
    <lineage>
        <taxon>Eukaryota</taxon>
        <taxon>Metazoa</taxon>
        <taxon>Spiralia</taxon>
        <taxon>Gnathifera</taxon>
        <taxon>Rotifera</taxon>
        <taxon>Eurotatoria</taxon>
        <taxon>Bdelloidea</taxon>
        <taxon>Adinetida</taxon>
        <taxon>Adinetidae</taxon>
        <taxon>Adineta</taxon>
    </lineage>
</organism>
<reference evidence="5" key="1">
    <citation type="submission" date="2021-02" db="EMBL/GenBank/DDBJ databases">
        <authorList>
            <person name="Nowell W R."/>
        </authorList>
    </citation>
    <scope>NUCLEOTIDE SEQUENCE</scope>
</reference>
<dbReference type="EMBL" id="CAJNOI010000076">
    <property type="protein sequence ID" value="CAF1011173.1"/>
    <property type="molecule type" value="Genomic_DNA"/>
</dbReference>
<evidence type="ECO:0000313" key="6">
    <source>
        <dbReference type="Proteomes" id="UP000663832"/>
    </source>
</evidence>
<keyword evidence="2" id="KW-0802">TPR repeat</keyword>
<dbReference type="PANTHER" id="PTHR45641:SF19">
    <property type="entry name" value="NEPHROCYSTIN-3"/>
    <property type="match status" value="1"/>
</dbReference>
<dbReference type="PANTHER" id="PTHR45641">
    <property type="entry name" value="TETRATRICOPEPTIDE REPEAT PROTEIN (AFU_ORTHOLOGUE AFUA_6G03870)"/>
    <property type="match status" value="1"/>
</dbReference>
<sequence>MGQFDKAEDIYQVLLDQTKNDKDKAPIDVYLGMIKVDPGKYQEALTFYEKSLSVFQKTLPSNHPDLATTYNNIALEIQQQSLPSNHPDLGSSYNIIGLVQEDMVDYSEACKFYEREGVG</sequence>
<evidence type="ECO:0008006" key="7">
    <source>
        <dbReference type="Google" id="ProtNLM"/>
    </source>
</evidence>
<dbReference type="InterPro" id="IPR011990">
    <property type="entry name" value="TPR-like_helical_dom_sf"/>
</dbReference>
<dbReference type="EMBL" id="CAJNOM010000073">
    <property type="protein sequence ID" value="CAF0985044.1"/>
    <property type="molecule type" value="Genomic_DNA"/>
</dbReference>
<proteinExistence type="predicted"/>
<accession>A0A814LDE5</accession>
<dbReference type="Proteomes" id="UP000663832">
    <property type="component" value="Unassembled WGS sequence"/>
</dbReference>
<evidence type="ECO:0000256" key="2">
    <source>
        <dbReference type="ARBA" id="ARBA00022803"/>
    </source>
</evidence>
<evidence type="ECO:0000256" key="1">
    <source>
        <dbReference type="ARBA" id="ARBA00022737"/>
    </source>
</evidence>
<dbReference type="Pfam" id="PF13424">
    <property type="entry name" value="TPR_12"/>
    <property type="match status" value="1"/>
</dbReference>
<dbReference type="Proteomes" id="UP000663877">
    <property type="component" value="Unassembled WGS sequence"/>
</dbReference>